<comment type="similarity">
    <text evidence="1">Belongs to the bactofilin family.</text>
</comment>
<dbReference type="PANTHER" id="PTHR35024">
    <property type="entry name" value="HYPOTHETICAL CYTOSOLIC PROTEIN"/>
    <property type="match status" value="1"/>
</dbReference>
<dbReference type="InterPro" id="IPR007607">
    <property type="entry name" value="BacA/B"/>
</dbReference>
<reference evidence="2 3" key="1">
    <citation type="submission" date="2020-08" db="EMBL/GenBank/DDBJ databases">
        <title>Genome public.</title>
        <authorList>
            <person name="Liu C."/>
            <person name="Sun Q."/>
        </authorList>
    </citation>
    <scope>NUCLEOTIDE SEQUENCE [LARGE SCALE GENOMIC DNA]</scope>
    <source>
        <strain evidence="2 3">NSJ-56</strain>
    </source>
</reference>
<sequence length="115" mass="12454">MEKSVNPDCQGKRQTVVLEDSVVGGDMSLPGDLCLFGKILGNITAGGRVEVRKGALVTGNVLCRELYAEGVVEGDVDTHSLIIGENAVLRGKVEAGKLRIEGEIYDMKWLRLVRK</sequence>
<dbReference type="Proteomes" id="UP000646484">
    <property type="component" value="Unassembled WGS sequence"/>
</dbReference>
<proteinExistence type="inferred from homology"/>
<accession>A0ABR7CW51</accession>
<dbReference type="Pfam" id="PF04519">
    <property type="entry name" value="Bactofilin"/>
    <property type="match status" value="1"/>
</dbReference>
<dbReference type="EMBL" id="JACOOH010000001">
    <property type="protein sequence ID" value="MBC5619901.1"/>
    <property type="molecule type" value="Genomic_DNA"/>
</dbReference>
<keyword evidence="3" id="KW-1185">Reference proteome</keyword>
<name>A0ABR7CW51_9BACT</name>
<comment type="caution">
    <text evidence="2">The sequence shown here is derived from an EMBL/GenBank/DDBJ whole genome shotgun (WGS) entry which is preliminary data.</text>
</comment>
<evidence type="ECO:0000313" key="2">
    <source>
        <dbReference type="EMBL" id="MBC5619901.1"/>
    </source>
</evidence>
<protein>
    <submittedName>
        <fullName evidence="2">Polymer-forming cytoskeletal protein</fullName>
    </submittedName>
</protein>
<dbReference type="RefSeq" id="WP_186974773.1">
    <property type="nucleotide sequence ID" value="NZ_JACOOH010000001.1"/>
</dbReference>
<dbReference type="PANTHER" id="PTHR35024:SF4">
    <property type="entry name" value="POLYMER-FORMING CYTOSKELETAL PROTEIN"/>
    <property type="match status" value="1"/>
</dbReference>
<evidence type="ECO:0000313" key="3">
    <source>
        <dbReference type="Proteomes" id="UP000646484"/>
    </source>
</evidence>
<organism evidence="2 3">
    <name type="scientific">Butyricimonas hominis</name>
    <dbReference type="NCBI Taxonomy" id="2763032"/>
    <lineage>
        <taxon>Bacteria</taxon>
        <taxon>Pseudomonadati</taxon>
        <taxon>Bacteroidota</taxon>
        <taxon>Bacteroidia</taxon>
        <taxon>Bacteroidales</taxon>
        <taxon>Odoribacteraceae</taxon>
        <taxon>Butyricimonas</taxon>
    </lineage>
</organism>
<gene>
    <name evidence="2" type="ORF">H8S64_02190</name>
</gene>
<evidence type="ECO:0000256" key="1">
    <source>
        <dbReference type="ARBA" id="ARBA00044755"/>
    </source>
</evidence>